<evidence type="ECO:0000259" key="1">
    <source>
        <dbReference type="Pfam" id="PF24968"/>
    </source>
</evidence>
<feature type="domain" description="DUF7770" evidence="1">
    <location>
        <begin position="33"/>
        <end position="178"/>
    </location>
</feature>
<dbReference type="OrthoDB" id="3527137at2759"/>
<reference evidence="2" key="1">
    <citation type="submission" date="2019-01" db="EMBL/GenBank/DDBJ databases">
        <title>Draft genome sequences of three monokaryotic isolates of the white-rot basidiomycete fungus Dichomitus squalens.</title>
        <authorList>
            <consortium name="DOE Joint Genome Institute"/>
            <person name="Lopez S.C."/>
            <person name="Andreopoulos B."/>
            <person name="Pangilinan J."/>
            <person name="Lipzen A."/>
            <person name="Riley R."/>
            <person name="Ahrendt S."/>
            <person name="Ng V."/>
            <person name="Barry K."/>
            <person name="Daum C."/>
            <person name="Grigoriev I.V."/>
            <person name="Hilden K.S."/>
            <person name="Makela M.R."/>
            <person name="de Vries R.P."/>
        </authorList>
    </citation>
    <scope>NUCLEOTIDE SEQUENCE [LARGE SCALE GENOMIC DNA]</scope>
    <source>
        <strain evidence="2">OM18370.1</strain>
    </source>
</reference>
<dbReference type="AlphaFoldDB" id="A0A4Q9MJY6"/>
<dbReference type="InterPro" id="IPR056672">
    <property type="entry name" value="DUF7770"/>
</dbReference>
<organism evidence="2">
    <name type="scientific">Dichomitus squalens</name>
    <dbReference type="NCBI Taxonomy" id="114155"/>
    <lineage>
        <taxon>Eukaryota</taxon>
        <taxon>Fungi</taxon>
        <taxon>Dikarya</taxon>
        <taxon>Basidiomycota</taxon>
        <taxon>Agaricomycotina</taxon>
        <taxon>Agaricomycetes</taxon>
        <taxon>Polyporales</taxon>
        <taxon>Polyporaceae</taxon>
        <taxon>Dichomitus</taxon>
    </lineage>
</organism>
<protein>
    <recommendedName>
        <fullName evidence="1">DUF7770 domain-containing protein</fullName>
    </recommendedName>
</protein>
<accession>A0A4Q9MJY6</accession>
<sequence>MTATIYDKALRPVDKNRRVTQIAVTACDSVYAPMGSEGVGVFHWRIYLLLGPDGDGSASRSVLLDMVPANPPFGTLIIASEDNVDSDGLVKIELPVAPVDGLTVRQVIDLIVSNRMDRYKFDASGSGCLFWLWNVLQQLQNARLVEDGAVAKLQAFHAERTRLEPSRHPVPIRQGEFYYQHVDEPRQDTSTMAATIYDKALRPVDKDRRVTQITVTASLYAPAGSEGVGIFHWRLYLVLGPDRVSTSRAVLLDMVPTNPPFGTLIIASKDNAHSNALIKIELPIASVDGLTVRQVIDLIVSNRMDRYKFDASGSGCLFWIWNVLQQLQNARLVEDGAVAKLQDFHAEQARLQPGKIPLPLRRGEFY</sequence>
<dbReference type="Proteomes" id="UP000292957">
    <property type="component" value="Unassembled WGS sequence"/>
</dbReference>
<proteinExistence type="predicted"/>
<name>A0A4Q9MJY6_9APHY</name>
<feature type="domain" description="DUF7770" evidence="1">
    <location>
        <begin position="216"/>
        <end position="366"/>
    </location>
</feature>
<dbReference type="Pfam" id="PF24968">
    <property type="entry name" value="DUF7770"/>
    <property type="match status" value="2"/>
</dbReference>
<gene>
    <name evidence="2" type="ORF">BD311DRAFT_807369</name>
</gene>
<evidence type="ECO:0000313" key="2">
    <source>
        <dbReference type="EMBL" id="TBU27870.1"/>
    </source>
</evidence>
<dbReference type="EMBL" id="ML143427">
    <property type="protein sequence ID" value="TBU27870.1"/>
    <property type="molecule type" value="Genomic_DNA"/>
</dbReference>